<protein>
    <submittedName>
        <fullName evidence="1">Uncharacterized protein</fullName>
    </submittedName>
</protein>
<keyword evidence="2" id="KW-1185">Reference proteome</keyword>
<gene>
    <name evidence="1" type="ORF">ACFSC9_17135</name>
</gene>
<name>A0ABW4RMZ8_9BACL</name>
<dbReference type="EMBL" id="JBHUEH010000023">
    <property type="protein sequence ID" value="MFD1887220.1"/>
    <property type="molecule type" value="Genomic_DNA"/>
</dbReference>
<reference evidence="2" key="1">
    <citation type="journal article" date="2019" name="Int. J. Syst. Evol. Microbiol.">
        <title>The Global Catalogue of Microorganisms (GCM) 10K type strain sequencing project: providing services to taxonomists for standard genome sequencing and annotation.</title>
        <authorList>
            <consortium name="The Broad Institute Genomics Platform"/>
            <consortium name="The Broad Institute Genome Sequencing Center for Infectious Disease"/>
            <person name="Wu L."/>
            <person name="Ma J."/>
        </authorList>
    </citation>
    <scope>NUCLEOTIDE SEQUENCE [LARGE SCALE GENOMIC DNA]</scope>
    <source>
        <strain evidence="2">CCUG 54950</strain>
    </source>
</reference>
<comment type="caution">
    <text evidence="1">The sequence shown here is derived from an EMBL/GenBank/DDBJ whole genome shotgun (WGS) entry which is preliminary data.</text>
</comment>
<sequence>MRKHIIRTIMIKETNAAVFHSKLTEVINDAQQYDLQVDVQYSTAMLPQTSTMNTRSNHPSLVSDHIIHMALVLVYDEV</sequence>
<evidence type="ECO:0000313" key="1">
    <source>
        <dbReference type="EMBL" id="MFD1887220.1"/>
    </source>
</evidence>
<dbReference type="RefSeq" id="WP_347325287.1">
    <property type="nucleotide sequence ID" value="NZ_JBCGUH010000005.1"/>
</dbReference>
<proteinExistence type="predicted"/>
<accession>A0ABW4RMZ8</accession>
<dbReference type="Proteomes" id="UP001597233">
    <property type="component" value="Unassembled WGS sequence"/>
</dbReference>
<organism evidence="1 2">
    <name type="scientific">Paenibacillus wenxiniae</name>
    <dbReference type="NCBI Taxonomy" id="1636843"/>
    <lineage>
        <taxon>Bacteria</taxon>
        <taxon>Bacillati</taxon>
        <taxon>Bacillota</taxon>
        <taxon>Bacilli</taxon>
        <taxon>Bacillales</taxon>
        <taxon>Paenibacillaceae</taxon>
        <taxon>Paenibacillus</taxon>
    </lineage>
</organism>
<evidence type="ECO:0000313" key="2">
    <source>
        <dbReference type="Proteomes" id="UP001597233"/>
    </source>
</evidence>